<dbReference type="NCBIfam" id="TIGR02866">
    <property type="entry name" value="CoxB"/>
    <property type="match status" value="1"/>
</dbReference>
<protein>
    <recommendedName>
        <fullName evidence="18">Cytochrome c oxidase subunit 2</fullName>
        <ecNumber evidence="18">7.1.1.9</ecNumber>
    </recommendedName>
</protein>
<dbReference type="SUPFAM" id="SSF81464">
    <property type="entry name" value="Cytochrome c oxidase subunit II-like, transmembrane region"/>
    <property type="match status" value="1"/>
</dbReference>
<name>A1SY62_PSYIN</name>
<keyword evidence="6 17" id="KW-0812">Transmembrane</keyword>
<keyword evidence="24" id="KW-1185">Reference proteome</keyword>
<dbReference type="GO" id="GO:0042773">
    <property type="term" value="P:ATP synthesis coupled electron transport"/>
    <property type="evidence" value="ECO:0007669"/>
    <property type="project" value="TreeGrafter"/>
</dbReference>
<feature type="transmembrane region" description="Helical" evidence="19">
    <location>
        <begin position="85"/>
        <end position="103"/>
    </location>
</feature>
<evidence type="ECO:0000256" key="14">
    <source>
        <dbReference type="ARBA" id="ARBA00024688"/>
    </source>
</evidence>
<evidence type="ECO:0000256" key="1">
    <source>
        <dbReference type="ARBA" id="ARBA00004141"/>
    </source>
</evidence>
<dbReference type="STRING" id="357804.Ping_2717"/>
<dbReference type="Proteomes" id="UP000000639">
    <property type="component" value="Chromosome"/>
</dbReference>
<reference evidence="23 24" key="1">
    <citation type="submission" date="2007-01" db="EMBL/GenBank/DDBJ databases">
        <title>Complete sequence of Psychromonas ingrahamii 37.</title>
        <authorList>
            <consortium name="US DOE Joint Genome Institute"/>
            <person name="Copeland A."/>
            <person name="Lucas S."/>
            <person name="Lapidus A."/>
            <person name="Barry K."/>
            <person name="Detter J.C."/>
            <person name="Glavina del Rio T."/>
            <person name="Hammon N."/>
            <person name="Israni S."/>
            <person name="Dalin E."/>
            <person name="Tice H."/>
            <person name="Pitluck S."/>
            <person name="Thompson L.S."/>
            <person name="Brettin T."/>
            <person name="Bruce D."/>
            <person name="Han C."/>
            <person name="Tapia R."/>
            <person name="Schmutz J."/>
            <person name="Larimer F."/>
            <person name="Land M."/>
            <person name="Hauser L."/>
            <person name="Kyrpides N."/>
            <person name="Ivanova N."/>
            <person name="Staley J."/>
            <person name="Richardson P."/>
        </authorList>
    </citation>
    <scope>NUCLEOTIDE SEQUENCE [LARGE SCALE GENOMIC DNA]</scope>
    <source>
        <strain evidence="23 24">37</strain>
    </source>
</reference>
<dbReference type="eggNOG" id="COG2010">
    <property type="taxonomic scope" value="Bacteria"/>
</dbReference>
<accession>A1SY62</accession>
<comment type="cofactor">
    <cofactor evidence="18">
        <name>Cu cation</name>
        <dbReference type="ChEBI" id="CHEBI:23378"/>
    </cofactor>
    <text evidence="18">Binds a copper A center.</text>
</comment>
<dbReference type="PANTHER" id="PTHR22888">
    <property type="entry name" value="CYTOCHROME C OXIDASE, SUBUNIT II"/>
    <property type="match status" value="1"/>
</dbReference>
<keyword evidence="12 18" id="KW-0186">Copper</keyword>
<evidence type="ECO:0000256" key="3">
    <source>
        <dbReference type="ARBA" id="ARBA00022448"/>
    </source>
</evidence>
<keyword evidence="11 16" id="KW-0408">Iron</keyword>
<dbReference type="GO" id="GO:0016491">
    <property type="term" value="F:oxidoreductase activity"/>
    <property type="evidence" value="ECO:0007669"/>
    <property type="project" value="InterPro"/>
</dbReference>
<comment type="subcellular location">
    <subcellularLocation>
        <location evidence="17">Cell membrane</location>
        <topology evidence="17">Multi-pass membrane protein</topology>
    </subcellularLocation>
    <subcellularLocation>
        <location evidence="1">Membrane</location>
        <topology evidence="1">Multi-pass membrane protein</topology>
    </subcellularLocation>
</comment>
<keyword evidence="5 17" id="KW-0679">Respiratory chain</keyword>
<feature type="domain" description="Cytochrome oxidase subunit II transmembrane region profile" evidence="21">
    <location>
        <begin position="11"/>
        <end position="113"/>
    </location>
</feature>
<dbReference type="GO" id="GO:0020037">
    <property type="term" value="F:heme binding"/>
    <property type="evidence" value="ECO:0007669"/>
    <property type="project" value="InterPro"/>
</dbReference>
<dbReference type="InterPro" id="IPR009056">
    <property type="entry name" value="Cyt_c-like_dom"/>
</dbReference>
<dbReference type="Gene3D" id="1.10.760.10">
    <property type="entry name" value="Cytochrome c-like domain"/>
    <property type="match status" value="2"/>
</dbReference>
<dbReference type="Gene3D" id="2.60.40.420">
    <property type="entry name" value="Cupredoxins - blue copper proteins"/>
    <property type="match status" value="1"/>
</dbReference>
<dbReference type="Pfam" id="PF13442">
    <property type="entry name" value="Cytochrome_CBB3"/>
    <property type="match status" value="2"/>
</dbReference>
<dbReference type="Gene3D" id="1.10.287.90">
    <property type="match status" value="1"/>
</dbReference>
<evidence type="ECO:0000256" key="18">
    <source>
        <dbReference type="RuleBase" id="RU004024"/>
    </source>
</evidence>
<evidence type="ECO:0000256" key="8">
    <source>
        <dbReference type="ARBA" id="ARBA00022967"/>
    </source>
</evidence>
<dbReference type="PROSITE" id="PS00078">
    <property type="entry name" value="COX2"/>
    <property type="match status" value="1"/>
</dbReference>
<keyword evidence="10 19" id="KW-1133">Transmembrane helix</keyword>
<dbReference type="SUPFAM" id="SSF49503">
    <property type="entry name" value="Cupredoxins"/>
    <property type="match status" value="1"/>
</dbReference>
<evidence type="ECO:0000256" key="12">
    <source>
        <dbReference type="ARBA" id="ARBA00023008"/>
    </source>
</evidence>
<evidence type="ECO:0000256" key="15">
    <source>
        <dbReference type="ARBA" id="ARBA00047816"/>
    </source>
</evidence>
<evidence type="ECO:0000259" key="22">
    <source>
        <dbReference type="PROSITE" id="PS51007"/>
    </source>
</evidence>
<keyword evidence="4 16" id="KW-0349">Heme</keyword>
<dbReference type="HOGENOM" id="CLU_036876_2_2_6"/>
<evidence type="ECO:0000256" key="9">
    <source>
        <dbReference type="ARBA" id="ARBA00022982"/>
    </source>
</evidence>
<proteinExistence type="inferred from homology"/>
<dbReference type="InterPro" id="IPR002429">
    <property type="entry name" value="CcO_II-like_C"/>
</dbReference>
<dbReference type="OrthoDB" id="9781261at2"/>
<dbReference type="SUPFAM" id="SSF46626">
    <property type="entry name" value="Cytochrome c"/>
    <property type="match status" value="2"/>
</dbReference>
<comment type="similarity">
    <text evidence="2 17">Belongs to the cytochrome c oxidase subunit 2 family.</text>
</comment>
<keyword evidence="3 17" id="KW-0813">Transport</keyword>
<evidence type="ECO:0000256" key="13">
    <source>
        <dbReference type="ARBA" id="ARBA00023136"/>
    </source>
</evidence>
<keyword evidence="8" id="KW-1278">Translocase</keyword>
<dbReference type="PRINTS" id="PR01166">
    <property type="entry name" value="CYCOXIDASEII"/>
</dbReference>
<dbReference type="InterPro" id="IPR036909">
    <property type="entry name" value="Cyt_c-like_dom_sf"/>
</dbReference>
<dbReference type="InterPro" id="IPR036257">
    <property type="entry name" value="Cyt_c_oxidase_su2_TM_sf"/>
</dbReference>
<dbReference type="EMBL" id="CP000510">
    <property type="protein sequence ID" value="ABM04427.1"/>
    <property type="molecule type" value="Genomic_DNA"/>
</dbReference>
<gene>
    <name evidence="23" type="ordered locus">Ping_2717</name>
</gene>
<evidence type="ECO:0000256" key="7">
    <source>
        <dbReference type="ARBA" id="ARBA00022723"/>
    </source>
</evidence>
<evidence type="ECO:0000256" key="2">
    <source>
        <dbReference type="ARBA" id="ARBA00007866"/>
    </source>
</evidence>
<dbReference type="InterPro" id="IPR045187">
    <property type="entry name" value="CcO_II"/>
</dbReference>
<evidence type="ECO:0000313" key="24">
    <source>
        <dbReference type="Proteomes" id="UP000000639"/>
    </source>
</evidence>
<keyword evidence="7 16" id="KW-0479">Metal-binding</keyword>
<evidence type="ECO:0000256" key="6">
    <source>
        <dbReference type="ARBA" id="ARBA00022692"/>
    </source>
</evidence>
<dbReference type="PROSITE" id="PS50999">
    <property type="entry name" value="COX2_TM"/>
    <property type="match status" value="1"/>
</dbReference>
<dbReference type="PROSITE" id="PS51007">
    <property type="entry name" value="CYTC"/>
    <property type="match status" value="2"/>
</dbReference>
<evidence type="ECO:0000256" key="19">
    <source>
        <dbReference type="SAM" id="Phobius"/>
    </source>
</evidence>
<dbReference type="KEGG" id="pin:Ping_2717"/>
<dbReference type="PROSITE" id="PS50857">
    <property type="entry name" value="COX2_CUA"/>
    <property type="match status" value="1"/>
</dbReference>
<dbReference type="GO" id="GO:0005507">
    <property type="term" value="F:copper ion binding"/>
    <property type="evidence" value="ECO:0007669"/>
    <property type="project" value="InterPro"/>
</dbReference>
<evidence type="ECO:0000256" key="5">
    <source>
        <dbReference type="ARBA" id="ARBA00022660"/>
    </source>
</evidence>
<organism evidence="23 24">
    <name type="scientific">Psychromonas ingrahamii (strain DSM 17664 / CCUG 51855 / 37)</name>
    <dbReference type="NCBI Taxonomy" id="357804"/>
    <lineage>
        <taxon>Bacteria</taxon>
        <taxon>Pseudomonadati</taxon>
        <taxon>Pseudomonadota</taxon>
        <taxon>Gammaproteobacteria</taxon>
        <taxon>Alteromonadales</taxon>
        <taxon>Psychromonadaceae</taxon>
        <taxon>Psychromonas</taxon>
    </lineage>
</organism>
<evidence type="ECO:0000313" key="23">
    <source>
        <dbReference type="EMBL" id="ABM04427.1"/>
    </source>
</evidence>
<sequence length="523" mass="57313">MIVTRVAFLSTLLIPQLSFANSAFNMRGGVTDISEDVYQLHMTIFLICCAIAVVVFGIMFWSIFHHRKSKGFKPAQFHESTKIEVLWTAIPFVILIAMAVPATKTLIAMEDNSKADITIKVTGSQWKWHYQYLSYNNEILDIDFYSVTSTPQAQINNQEEKTSTYLLEVDNPLVVPINKKVRFVITSDDVIHSWWVPDFAIKQDAVPGFINEAWARVNEVGIYRGQCAELCGKNHGFMPIVVDAMAENDFDNWLAQAKIAKQKEAQEALASQSTSFSKTDLMTQGEQVYVGHCSVCHQPTGTGLPGVFPALKGSAIATGDLNAHINIVLNGKSGTAMQSFSKQLSLKELAAVITYERNAWDNNTGDLVQPIQISNAMNPQESDAAQAAIKNVEAKEAIDEAVPVAADKTMQELPLSKLTKEQLMTSGEQDYLTFCAACHQPTGLGIPGAFPALKGSPLVKGAVSEHLNIVLKGKAGTAMQPFAEQLSAEQLAAIITYERNAWGNDTGDLVQPNDIEQAIKGER</sequence>
<dbReference type="eggNOG" id="COG1622">
    <property type="taxonomic scope" value="Bacteria"/>
</dbReference>
<feature type="domain" description="Cytochrome c" evidence="22">
    <location>
        <begin position="280"/>
        <end position="360"/>
    </location>
</feature>
<feature type="transmembrane region" description="Helical" evidence="19">
    <location>
        <begin position="44"/>
        <end position="64"/>
    </location>
</feature>
<dbReference type="InterPro" id="IPR001505">
    <property type="entry name" value="Copper_CuA"/>
</dbReference>
<evidence type="ECO:0000259" key="20">
    <source>
        <dbReference type="PROSITE" id="PS50857"/>
    </source>
</evidence>
<evidence type="ECO:0000256" key="10">
    <source>
        <dbReference type="ARBA" id="ARBA00022989"/>
    </source>
</evidence>
<dbReference type="InterPro" id="IPR011759">
    <property type="entry name" value="Cyt_c_oxidase_su2_TM_dom"/>
</dbReference>
<dbReference type="GO" id="GO:0004129">
    <property type="term" value="F:cytochrome-c oxidase activity"/>
    <property type="evidence" value="ECO:0007669"/>
    <property type="project" value="UniProtKB-EC"/>
</dbReference>
<dbReference type="RefSeq" id="WP_011770982.1">
    <property type="nucleotide sequence ID" value="NC_008709.1"/>
</dbReference>
<dbReference type="InterPro" id="IPR008972">
    <property type="entry name" value="Cupredoxin"/>
</dbReference>
<feature type="domain" description="Cytochrome oxidase subunit II copper A binding" evidence="20">
    <location>
        <begin position="114"/>
        <end position="256"/>
    </location>
</feature>
<feature type="domain" description="Cytochrome c" evidence="22">
    <location>
        <begin position="422"/>
        <end position="502"/>
    </location>
</feature>
<dbReference type="EC" id="7.1.1.9" evidence="18"/>
<dbReference type="PANTHER" id="PTHR22888:SF9">
    <property type="entry name" value="CYTOCHROME C OXIDASE SUBUNIT 2"/>
    <property type="match status" value="1"/>
</dbReference>
<dbReference type="Pfam" id="PF00116">
    <property type="entry name" value="COX2"/>
    <property type="match status" value="1"/>
</dbReference>
<keyword evidence="13 19" id="KW-0472">Membrane</keyword>
<dbReference type="GO" id="GO:0005886">
    <property type="term" value="C:plasma membrane"/>
    <property type="evidence" value="ECO:0007669"/>
    <property type="project" value="UniProtKB-SubCell"/>
</dbReference>
<dbReference type="InterPro" id="IPR014222">
    <property type="entry name" value="Cyt_c_oxidase_su2"/>
</dbReference>
<evidence type="ECO:0000256" key="11">
    <source>
        <dbReference type="ARBA" id="ARBA00023004"/>
    </source>
</evidence>
<evidence type="ECO:0000259" key="21">
    <source>
        <dbReference type="PROSITE" id="PS50999"/>
    </source>
</evidence>
<evidence type="ECO:0000256" key="4">
    <source>
        <dbReference type="ARBA" id="ARBA00022617"/>
    </source>
</evidence>
<evidence type="ECO:0000256" key="17">
    <source>
        <dbReference type="RuleBase" id="RU000456"/>
    </source>
</evidence>
<keyword evidence="9 17" id="KW-0249">Electron transport</keyword>
<dbReference type="AlphaFoldDB" id="A1SY62"/>
<comment type="function">
    <text evidence="14 18">Subunits I and II form the functional core of the enzyme complex. Electrons originating in cytochrome c are transferred via heme a and Cu(A) to the binuclear center formed by heme a3 and Cu(B).</text>
</comment>
<comment type="catalytic activity">
    <reaction evidence="15 18">
        <text>4 Fe(II)-[cytochrome c] + O2 + 8 H(+)(in) = 4 Fe(III)-[cytochrome c] + 2 H2O + 4 H(+)(out)</text>
        <dbReference type="Rhea" id="RHEA:11436"/>
        <dbReference type="Rhea" id="RHEA-COMP:10350"/>
        <dbReference type="Rhea" id="RHEA-COMP:14399"/>
        <dbReference type="ChEBI" id="CHEBI:15377"/>
        <dbReference type="ChEBI" id="CHEBI:15378"/>
        <dbReference type="ChEBI" id="CHEBI:15379"/>
        <dbReference type="ChEBI" id="CHEBI:29033"/>
        <dbReference type="ChEBI" id="CHEBI:29034"/>
        <dbReference type="EC" id="7.1.1.9"/>
    </reaction>
</comment>
<evidence type="ECO:0000256" key="16">
    <source>
        <dbReference type="PROSITE-ProRule" id="PRU00433"/>
    </source>
</evidence>
<dbReference type="Pfam" id="PF02790">
    <property type="entry name" value="COX2_TM"/>
    <property type="match status" value="1"/>
</dbReference>